<gene>
    <name evidence="1" type="ORF">Gohar_004577</name>
</gene>
<organism evidence="1 2">
    <name type="scientific">Gossypium harknessii</name>
    <dbReference type="NCBI Taxonomy" id="34285"/>
    <lineage>
        <taxon>Eukaryota</taxon>
        <taxon>Viridiplantae</taxon>
        <taxon>Streptophyta</taxon>
        <taxon>Embryophyta</taxon>
        <taxon>Tracheophyta</taxon>
        <taxon>Spermatophyta</taxon>
        <taxon>Magnoliopsida</taxon>
        <taxon>eudicotyledons</taxon>
        <taxon>Gunneridae</taxon>
        <taxon>Pentapetalae</taxon>
        <taxon>rosids</taxon>
        <taxon>malvids</taxon>
        <taxon>Malvales</taxon>
        <taxon>Malvaceae</taxon>
        <taxon>Malvoideae</taxon>
        <taxon>Gossypium</taxon>
    </lineage>
</organism>
<dbReference type="GO" id="GO:0008017">
    <property type="term" value="F:microtubule binding"/>
    <property type="evidence" value="ECO:0007669"/>
    <property type="project" value="InterPro"/>
</dbReference>
<dbReference type="GO" id="GO:0010330">
    <property type="term" value="C:cellulose synthase complex"/>
    <property type="evidence" value="ECO:0007669"/>
    <property type="project" value="InterPro"/>
</dbReference>
<evidence type="ECO:0000313" key="2">
    <source>
        <dbReference type="Proteomes" id="UP000593560"/>
    </source>
</evidence>
<evidence type="ECO:0000313" key="1">
    <source>
        <dbReference type="EMBL" id="MBA0805032.1"/>
    </source>
</evidence>
<dbReference type="PANTHER" id="PTHR46369">
    <property type="entry name" value="PROTEIN CELLULOSE SYNTHASE INTERACTIVE 1"/>
    <property type="match status" value="1"/>
</dbReference>
<keyword evidence="2" id="KW-1185">Reference proteome</keyword>
<sequence>MGKSSFGKVTIQIDRVVMLGAVSGEYTLLPESKTGPSRNLEIEFQWSNKECQS</sequence>
<dbReference type="InterPro" id="IPR044297">
    <property type="entry name" value="CSI1/2/3"/>
</dbReference>
<dbReference type="PANTHER" id="PTHR46369:SF2">
    <property type="entry name" value="PROTEIN CELLULOSE SYNTHASE INTERACTIVE 1"/>
    <property type="match status" value="1"/>
</dbReference>
<accession>A0A7J9H5M3</accession>
<dbReference type="OrthoDB" id="1917594at2759"/>
<dbReference type="GO" id="GO:0051211">
    <property type="term" value="P:anisotropic cell growth"/>
    <property type="evidence" value="ECO:0007669"/>
    <property type="project" value="InterPro"/>
</dbReference>
<dbReference type="EMBL" id="JABFAD010000008">
    <property type="protein sequence ID" value="MBA0805032.1"/>
    <property type="molecule type" value="Genomic_DNA"/>
</dbReference>
<protein>
    <submittedName>
        <fullName evidence="1">Uncharacterized protein</fullName>
    </submittedName>
</protein>
<reference evidence="1 2" key="1">
    <citation type="journal article" date="2019" name="Genome Biol. Evol.">
        <title>Insights into the evolution of the New World diploid cottons (Gossypium, subgenus Houzingenia) based on genome sequencing.</title>
        <authorList>
            <person name="Grover C.E."/>
            <person name="Arick M.A. 2nd"/>
            <person name="Thrash A."/>
            <person name="Conover J.L."/>
            <person name="Sanders W.S."/>
            <person name="Peterson D.G."/>
            <person name="Frelichowski J.E."/>
            <person name="Scheffler J.A."/>
            <person name="Scheffler B.E."/>
            <person name="Wendel J.F."/>
        </authorList>
    </citation>
    <scope>NUCLEOTIDE SEQUENCE [LARGE SCALE GENOMIC DNA]</scope>
    <source>
        <strain evidence="1">0</strain>
        <tissue evidence="1">Leaf</tissue>
    </source>
</reference>
<comment type="caution">
    <text evidence="1">The sequence shown here is derived from an EMBL/GenBank/DDBJ whole genome shotgun (WGS) entry which is preliminary data.</text>
</comment>
<dbReference type="Proteomes" id="UP000593560">
    <property type="component" value="Unassembled WGS sequence"/>
</dbReference>
<name>A0A7J9H5M3_9ROSI</name>
<dbReference type="GO" id="GO:2001006">
    <property type="term" value="P:regulation of cellulose biosynthetic process"/>
    <property type="evidence" value="ECO:0007669"/>
    <property type="project" value="InterPro"/>
</dbReference>
<proteinExistence type="predicted"/>
<dbReference type="AlphaFoldDB" id="A0A7J9H5M3"/>